<dbReference type="InterPro" id="IPR001251">
    <property type="entry name" value="CRAL-TRIO_dom"/>
</dbReference>
<dbReference type="STRING" id="51028.A0A0N4VQ86"/>
<dbReference type="WBParaSite" id="EVEC_0001317801-mRNA-1">
    <property type="protein sequence ID" value="EVEC_0001317801-mRNA-1"/>
    <property type="gene ID" value="EVEC_0001317801"/>
</dbReference>
<dbReference type="PROSITE" id="PS50191">
    <property type="entry name" value="CRAL_TRIO"/>
    <property type="match status" value="1"/>
</dbReference>
<dbReference type="Gene3D" id="2.60.120.680">
    <property type="entry name" value="GOLD domain"/>
    <property type="match status" value="1"/>
</dbReference>
<evidence type="ECO:0000259" key="1">
    <source>
        <dbReference type="PROSITE" id="PS50191"/>
    </source>
</evidence>
<evidence type="ECO:0000313" key="5">
    <source>
        <dbReference type="WBParaSite" id="EVEC_0001317801-mRNA-1"/>
    </source>
</evidence>
<dbReference type="PROSITE" id="PS50866">
    <property type="entry name" value="GOLD"/>
    <property type="match status" value="1"/>
</dbReference>
<dbReference type="SUPFAM" id="SSF46938">
    <property type="entry name" value="CRAL/TRIO N-terminal domain"/>
    <property type="match status" value="1"/>
</dbReference>
<dbReference type="InterPro" id="IPR051064">
    <property type="entry name" value="SEC14/CRAL-TRIO_domain"/>
</dbReference>
<dbReference type="InterPro" id="IPR036598">
    <property type="entry name" value="GOLD_dom_sf"/>
</dbReference>
<feature type="domain" description="CRAL-TRIO" evidence="1">
    <location>
        <begin position="231"/>
        <end position="304"/>
    </location>
</feature>
<dbReference type="OrthoDB" id="1434354at2759"/>
<evidence type="ECO:0000313" key="3">
    <source>
        <dbReference type="EMBL" id="VDD97581.1"/>
    </source>
</evidence>
<name>A0A0N4VQ86_ENTVE</name>
<dbReference type="SUPFAM" id="SSF52087">
    <property type="entry name" value="CRAL/TRIO domain"/>
    <property type="match status" value="1"/>
</dbReference>
<dbReference type="Gene3D" id="3.40.525.10">
    <property type="entry name" value="CRAL-TRIO lipid binding domain"/>
    <property type="match status" value="2"/>
</dbReference>
<dbReference type="PANTHER" id="PTHR23324:SF88">
    <property type="entry name" value="CRAL-TRIO DOMAIN-CONTAINING PROTEIN"/>
    <property type="match status" value="1"/>
</dbReference>
<dbReference type="PANTHER" id="PTHR23324">
    <property type="entry name" value="SEC14 RELATED PROTEIN"/>
    <property type="match status" value="1"/>
</dbReference>
<dbReference type="InterPro" id="IPR036273">
    <property type="entry name" value="CRAL/TRIO_N_dom_sf"/>
</dbReference>
<dbReference type="Gene3D" id="1.10.8.20">
    <property type="entry name" value="N-terminal domain of phosphatidylinositol transfer protein sec14p"/>
    <property type="match status" value="1"/>
</dbReference>
<gene>
    <name evidence="3" type="ORF">EVEC_LOCUS12332</name>
</gene>
<dbReference type="Pfam" id="PF00650">
    <property type="entry name" value="CRAL_TRIO"/>
    <property type="match status" value="1"/>
</dbReference>
<keyword evidence="4" id="KW-1185">Reference proteome</keyword>
<proteinExistence type="predicted"/>
<evidence type="ECO:0000313" key="4">
    <source>
        <dbReference type="Proteomes" id="UP000274131"/>
    </source>
</evidence>
<dbReference type="InterPro" id="IPR036865">
    <property type="entry name" value="CRAL-TRIO_dom_sf"/>
</dbReference>
<dbReference type="AlphaFoldDB" id="A0A0N4VQ86"/>
<reference evidence="5" key="1">
    <citation type="submission" date="2017-02" db="UniProtKB">
        <authorList>
            <consortium name="WormBaseParasite"/>
        </authorList>
    </citation>
    <scope>IDENTIFICATION</scope>
</reference>
<organism evidence="5">
    <name type="scientific">Enterobius vermicularis</name>
    <name type="common">Human pinworm</name>
    <dbReference type="NCBI Taxonomy" id="51028"/>
    <lineage>
        <taxon>Eukaryota</taxon>
        <taxon>Metazoa</taxon>
        <taxon>Ecdysozoa</taxon>
        <taxon>Nematoda</taxon>
        <taxon>Chromadorea</taxon>
        <taxon>Rhabditida</taxon>
        <taxon>Spirurina</taxon>
        <taxon>Oxyuridomorpha</taxon>
        <taxon>Oxyuroidea</taxon>
        <taxon>Oxyuridae</taxon>
        <taxon>Enterobius</taxon>
    </lineage>
</organism>
<dbReference type="Proteomes" id="UP000274131">
    <property type="component" value="Unassembled WGS sequence"/>
</dbReference>
<reference evidence="3 4" key="2">
    <citation type="submission" date="2018-10" db="EMBL/GenBank/DDBJ databases">
        <authorList>
            <consortium name="Pathogen Informatics"/>
        </authorList>
    </citation>
    <scope>NUCLEOTIDE SEQUENCE [LARGE SCALE GENOMIC DNA]</scope>
</reference>
<dbReference type="GO" id="GO:0005737">
    <property type="term" value="C:cytoplasm"/>
    <property type="evidence" value="ECO:0007669"/>
    <property type="project" value="TreeGrafter"/>
</dbReference>
<dbReference type="InterPro" id="IPR009038">
    <property type="entry name" value="GOLD_dom"/>
</dbReference>
<dbReference type="CDD" id="cd00170">
    <property type="entry name" value="SEC14"/>
    <property type="match status" value="1"/>
</dbReference>
<dbReference type="SUPFAM" id="SSF101576">
    <property type="entry name" value="Supernatant protein factor (SPF), C-terminal domain"/>
    <property type="match status" value="1"/>
</dbReference>
<evidence type="ECO:0000259" key="2">
    <source>
        <dbReference type="PROSITE" id="PS50866"/>
    </source>
</evidence>
<dbReference type="EMBL" id="UXUI01014190">
    <property type="protein sequence ID" value="VDD97581.1"/>
    <property type="molecule type" value="Genomic_DNA"/>
</dbReference>
<protein>
    <submittedName>
        <fullName evidence="5">CRAL-TRIO domain-containing protein</fullName>
    </submittedName>
</protein>
<accession>A0A0N4VQ86</accession>
<sequence>MVQPCGEENGTLEAVKTSISLATNSSINRHLKEIEELRKRVSKRLKKWPAYNDDYSLQRWLRQYRYNVGKSFKRASDDRLFLYCSLSRSVSNLRQSIVVHSISRRPVLFFSIQIASSKFVQEDVVVPKLEYALDTIGSLGGFDHKFESPEEVSDVINGLTATACYFPGFNCSFLIKEALFATGGLMGNDKNGNIISMQPMGRVRPKSLIPTGRVSDLYRLSILECEASMALLRQQLFPDSISRVYVINAPATVNFIYQMAKLVLTKKTIERVRFLGRDWKEVLKDELGEEYILPFWGGSKTANCSTGCIRMGGDVPEDMKQEVAESLKVLPKEKLRQMRIEARNKEVLSFEISKPQTKLSWYFTVESGDIDFYITFNDITVWPRFRISTEFVPEFGGIVCQDVGSYILHFDNRHSTFTAKNLFYDIEFDFL</sequence>
<dbReference type="SMART" id="SM00516">
    <property type="entry name" value="SEC14"/>
    <property type="match status" value="1"/>
</dbReference>
<feature type="domain" description="GOLD" evidence="2">
    <location>
        <begin position="320"/>
        <end position="428"/>
    </location>
</feature>